<feature type="region of interest" description="Disordered" evidence="1">
    <location>
        <begin position="53"/>
        <end position="83"/>
    </location>
</feature>
<evidence type="ECO:0000313" key="3">
    <source>
        <dbReference type="Proteomes" id="UP000075573"/>
    </source>
</evidence>
<proteinExistence type="predicted"/>
<dbReference type="Proteomes" id="UP000075573">
    <property type="component" value="Unassembled WGS sequence"/>
</dbReference>
<evidence type="ECO:0000313" key="2">
    <source>
        <dbReference type="EMBL" id="KXU99983.1"/>
    </source>
</evidence>
<dbReference type="PATRIC" id="fig|442.7.peg.3254"/>
<dbReference type="RefSeq" id="WP_062497213.1">
    <property type="nucleotide sequence ID" value="NZ_LHZB01000118.1"/>
</dbReference>
<comment type="caution">
    <text evidence="2">The sequence shown here is derived from an EMBL/GenBank/DDBJ whole genome shotgun (WGS) entry which is preliminary data.</text>
</comment>
<sequence>MTQQVQDQKTEHPPRGRRVLIVDDRRSMGHVLAALLASRGRDMVLATVVPSSKDGVSNVKGVTGGEGDDRPAPFSQMPREAGA</sequence>
<accession>A0A149QS25</accession>
<gene>
    <name evidence="2" type="ORF">AD929_12185</name>
</gene>
<protein>
    <submittedName>
        <fullName evidence="2">Uncharacterized protein</fullName>
    </submittedName>
</protein>
<dbReference type="EMBL" id="LHZB01000118">
    <property type="protein sequence ID" value="KXU99983.1"/>
    <property type="molecule type" value="Genomic_DNA"/>
</dbReference>
<evidence type="ECO:0000256" key="1">
    <source>
        <dbReference type="SAM" id="MobiDB-lite"/>
    </source>
</evidence>
<dbReference type="AlphaFoldDB" id="A0A149QS25"/>
<reference evidence="2 3" key="1">
    <citation type="submission" date="2015-06" db="EMBL/GenBank/DDBJ databases">
        <title>Improved classification and identification of acetic acid bacteria using matrix-assisted laser desorption/ionization time-of-flight mass spectrometry; Gluconobacter nephelii and Gluconobacter uchimurae are later heterotypic synonyms of Gluconobacter japonicus and Gluconobacter oxydans, respectively.</title>
        <authorList>
            <person name="Li L."/>
            <person name="Cleenwerck I."/>
            <person name="De Vuyst L."/>
            <person name="Vandamme P."/>
        </authorList>
    </citation>
    <scope>NUCLEOTIDE SEQUENCE [LARGE SCALE GENOMIC DNA]</scope>
    <source>
        <strain evidence="2 3">LMG 1764</strain>
    </source>
</reference>
<name>A0A149QS25_9PROT</name>
<organism evidence="2 3">
    <name type="scientific">Gluconobacter potus</name>
    <dbReference type="NCBI Taxonomy" id="2724927"/>
    <lineage>
        <taxon>Bacteria</taxon>
        <taxon>Pseudomonadati</taxon>
        <taxon>Pseudomonadota</taxon>
        <taxon>Alphaproteobacteria</taxon>
        <taxon>Acetobacterales</taxon>
        <taxon>Acetobacteraceae</taxon>
        <taxon>Gluconobacter</taxon>
    </lineage>
</organism>